<dbReference type="PROSITE" id="PS51318">
    <property type="entry name" value="TAT"/>
    <property type="match status" value="1"/>
</dbReference>
<proteinExistence type="predicted"/>
<feature type="domain" description="PhoD-like phosphatase metallophosphatase" evidence="2">
    <location>
        <begin position="169"/>
        <end position="507"/>
    </location>
</feature>
<dbReference type="InterPro" id="IPR029052">
    <property type="entry name" value="Metallo-depent_PP-like"/>
</dbReference>
<dbReference type="Pfam" id="PF16655">
    <property type="entry name" value="PhoD_N"/>
    <property type="match status" value="1"/>
</dbReference>
<dbReference type="PANTHER" id="PTHR43606:SF2">
    <property type="entry name" value="ALKALINE PHOSPHATASE FAMILY PROTEIN (AFU_ORTHOLOGUE AFUA_5G03860)"/>
    <property type="match status" value="1"/>
</dbReference>
<reference evidence="4" key="1">
    <citation type="submission" date="2022-10" db="EMBL/GenBank/DDBJ databases">
        <title>WGS of marine actinomycetes from Thailand.</title>
        <authorList>
            <person name="Thawai C."/>
        </authorList>
    </citation>
    <scope>NUCLEOTIDE SEQUENCE</scope>
    <source>
        <strain evidence="4">SW21</strain>
    </source>
</reference>
<dbReference type="InterPro" id="IPR006311">
    <property type="entry name" value="TAT_signal"/>
</dbReference>
<dbReference type="CDD" id="cd07389">
    <property type="entry name" value="MPP_PhoD"/>
    <property type="match status" value="1"/>
</dbReference>
<dbReference type="EMBL" id="JAPKFM010000001">
    <property type="protein sequence ID" value="MCX2962561.1"/>
    <property type="molecule type" value="Genomic_DNA"/>
</dbReference>
<dbReference type="RefSeq" id="WP_235723663.1">
    <property type="nucleotide sequence ID" value="NZ_JAPKFM010000001.1"/>
</dbReference>
<name>A0A9X3I2X0_9ACTN</name>
<dbReference type="InterPro" id="IPR018946">
    <property type="entry name" value="PhoD-like_MPP"/>
</dbReference>
<dbReference type="Gene3D" id="2.60.40.380">
    <property type="entry name" value="Purple acid phosphatase-like, N-terminal"/>
    <property type="match status" value="1"/>
</dbReference>
<organism evidence="4 5">
    <name type="scientific">Gordonia aquimaris</name>
    <dbReference type="NCBI Taxonomy" id="2984863"/>
    <lineage>
        <taxon>Bacteria</taxon>
        <taxon>Bacillati</taxon>
        <taxon>Actinomycetota</taxon>
        <taxon>Actinomycetes</taxon>
        <taxon>Mycobacteriales</taxon>
        <taxon>Gordoniaceae</taxon>
        <taxon>Gordonia</taxon>
    </lineage>
</organism>
<dbReference type="Gene3D" id="3.60.21.70">
    <property type="entry name" value="PhoD-like phosphatase"/>
    <property type="match status" value="1"/>
</dbReference>
<accession>A0A9X3I2X0</accession>
<dbReference type="InterPro" id="IPR038607">
    <property type="entry name" value="PhoD-like_sf"/>
</dbReference>
<gene>
    <name evidence="4" type="ORF">OSB52_00475</name>
</gene>
<evidence type="ECO:0000313" key="4">
    <source>
        <dbReference type="EMBL" id="MCX2962561.1"/>
    </source>
</evidence>
<dbReference type="PANTHER" id="PTHR43606">
    <property type="entry name" value="PHOSPHATASE, PUTATIVE (AFU_ORTHOLOGUE AFUA_6G08710)-RELATED"/>
    <property type="match status" value="1"/>
</dbReference>
<dbReference type="Proteomes" id="UP001143347">
    <property type="component" value="Unassembled WGS sequence"/>
</dbReference>
<protein>
    <submittedName>
        <fullName evidence="4">Alkaline phosphatase D family protein</fullName>
    </submittedName>
</protein>
<evidence type="ECO:0000259" key="2">
    <source>
        <dbReference type="Pfam" id="PF09423"/>
    </source>
</evidence>
<dbReference type="AlphaFoldDB" id="A0A9X3I2X0"/>
<feature type="domain" description="Phospholipase D N-terminal" evidence="3">
    <location>
        <begin position="61"/>
        <end position="157"/>
    </location>
</feature>
<evidence type="ECO:0000313" key="5">
    <source>
        <dbReference type="Proteomes" id="UP001143347"/>
    </source>
</evidence>
<evidence type="ECO:0000256" key="1">
    <source>
        <dbReference type="SAM" id="MobiDB-lite"/>
    </source>
</evidence>
<comment type="caution">
    <text evidence="4">The sequence shown here is derived from an EMBL/GenBank/DDBJ whole genome shotgun (WGS) entry which is preliminary data.</text>
</comment>
<feature type="region of interest" description="Disordered" evidence="1">
    <location>
        <begin position="334"/>
        <end position="353"/>
    </location>
</feature>
<dbReference type="SUPFAM" id="SSF56300">
    <property type="entry name" value="Metallo-dependent phosphatases"/>
    <property type="match status" value="1"/>
</dbReference>
<sequence>MPSGVPDIELCGDRTLRIGMTRRRFLSWSGAVAALAFTPGILGDTASSTGASAPDSPLFALGVASGDPLPDGVVLWTRLAPRPLARGGGMGARPIEVAWEVAADEAMTRPVRHGHAPATAENGHAVHVDVRGLEPGREYFYRFAALGERSAVGRTVTAHAAGTDAPMTFALASCQSWADGYYVAYADMATHAPDVVFHLGDYIYEKPINRGGGRRHTTAMPESAARECLDLDDYRDRYALYKLDPHLQQIHRTSPFVTTFDDHEVDNNWAADIPEDGMTVPDFLVRRAHGLRAWWEHTPVRLAHRPYGADIRAHRRLRFGTLAEFSVLDTRSHRSDQVNGDVDAPQDAATADPRRSILGPIQERWLLDGFARSEARWNVLAHQTPIADLARTLDGRRAVSMDGWSGYEACRARILDGARERGVTDLVSVVGDIHRNVVTDLRTSYRDESPTIGVELAGTSIASGADGRDSDDSDRALKAASPHVRFGNAQRGYVLNRLQRDRWDAEFRVADSIGSPAERLHTRAVVTIETGRPEVDIV</sequence>
<keyword evidence="5" id="KW-1185">Reference proteome</keyword>
<dbReference type="InterPro" id="IPR052900">
    <property type="entry name" value="Phospholipid_Metab_Enz"/>
</dbReference>
<dbReference type="Pfam" id="PF09423">
    <property type="entry name" value="PhoD"/>
    <property type="match status" value="1"/>
</dbReference>
<evidence type="ECO:0000259" key="3">
    <source>
        <dbReference type="Pfam" id="PF16655"/>
    </source>
</evidence>
<dbReference type="InterPro" id="IPR032093">
    <property type="entry name" value="PhoD_N"/>
</dbReference>